<feature type="domain" description="GGDEF" evidence="5">
    <location>
        <begin position="232"/>
        <end position="362"/>
    </location>
</feature>
<dbReference type="InterPro" id="IPR029151">
    <property type="entry name" value="Sensor-like_sf"/>
</dbReference>
<dbReference type="SUPFAM" id="SSF55073">
    <property type="entry name" value="Nucleotide cyclase"/>
    <property type="match status" value="1"/>
</dbReference>
<dbReference type="InterPro" id="IPR000160">
    <property type="entry name" value="GGDEF_dom"/>
</dbReference>
<dbReference type="GO" id="GO:1902201">
    <property type="term" value="P:negative regulation of bacterial-type flagellum-dependent cell motility"/>
    <property type="evidence" value="ECO:0007669"/>
    <property type="project" value="TreeGrafter"/>
</dbReference>
<keyword evidence="6" id="KW-0548">Nucleotidyltransferase</keyword>
<gene>
    <name evidence="6" type="ORF">MSG88_10565</name>
</gene>
<dbReference type="InterPro" id="IPR050469">
    <property type="entry name" value="Diguanylate_Cyclase"/>
</dbReference>
<dbReference type="CDD" id="cd12912">
    <property type="entry name" value="PDC2_MCP_like"/>
    <property type="match status" value="1"/>
</dbReference>
<evidence type="ECO:0000256" key="2">
    <source>
        <dbReference type="ARBA" id="ARBA00012528"/>
    </source>
</evidence>
<accession>A0AAW8Z5J3</accession>
<evidence type="ECO:0000256" key="3">
    <source>
        <dbReference type="ARBA" id="ARBA00034247"/>
    </source>
</evidence>
<dbReference type="GO" id="GO:0052621">
    <property type="term" value="F:diguanylate cyclase activity"/>
    <property type="evidence" value="ECO:0007669"/>
    <property type="project" value="UniProtKB-EC"/>
</dbReference>
<dbReference type="Proteomes" id="UP001284654">
    <property type="component" value="Unassembled WGS sequence"/>
</dbReference>
<dbReference type="InterPro" id="IPR043128">
    <property type="entry name" value="Rev_trsase/Diguanyl_cyclase"/>
</dbReference>
<dbReference type="RefSeq" id="WP_317306230.1">
    <property type="nucleotide sequence ID" value="NZ_JAWJYY010000001.1"/>
</dbReference>
<dbReference type="SMART" id="SM00267">
    <property type="entry name" value="GGDEF"/>
    <property type="match status" value="1"/>
</dbReference>
<proteinExistence type="predicted"/>
<dbReference type="FunFam" id="3.30.70.270:FF:000001">
    <property type="entry name" value="Diguanylate cyclase domain protein"/>
    <property type="match status" value="1"/>
</dbReference>
<evidence type="ECO:0000256" key="4">
    <source>
        <dbReference type="SAM" id="Phobius"/>
    </source>
</evidence>
<sequence>MSQPVYHGKDNYLGMISGTIYLQRKNLLNTMLNTQYDYKKSYMYVIDQHNRIIFHPDKNRIGEKIVNNTGLDYINQHKNGSIRLKNSLGIDNLAGFAHIPSVNWIVISQQPTDALLAQAHTLLFKVSVGIFIFYLFIFLLVWWISNFISSPLNRLAKMASMLNQHDIQDKIKKVDPWYFEVLKFRTSLLLSSENFRNRITELKQHVNTDPLTGLYNRRGMEVFLKELVNTQTAFAALAIDIDFFKKINDQYGHDQGDVVLKTLAQIMQTNFREHDICCRSGGEEFLVLMTTADPLVAHKAAERLRLTMQDNQINQMGQITISIGIAFWPKDAVDVAAVLKIADNKLYEAKHSGRNCIRSTVKSSA</sequence>
<protein>
    <recommendedName>
        <fullName evidence="2">diguanylate cyclase</fullName>
        <ecNumber evidence="2">2.7.7.65</ecNumber>
    </recommendedName>
</protein>
<keyword evidence="4" id="KW-0812">Transmembrane</keyword>
<evidence type="ECO:0000313" key="7">
    <source>
        <dbReference type="Proteomes" id="UP001284654"/>
    </source>
</evidence>
<dbReference type="Gene3D" id="3.30.450.20">
    <property type="entry name" value="PAS domain"/>
    <property type="match status" value="1"/>
</dbReference>
<dbReference type="Gene3D" id="3.30.70.270">
    <property type="match status" value="1"/>
</dbReference>
<dbReference type="EC" id="2.7.7.65" evidence="2"/>
<comment type="cofactor">
    <cofactor evidence="1">
        <name>Mg(2+)</name>
        <dbReference type="ChEBI" id="CHEBI:18420"/>
    </cofactor>
</comment>
<dbReference type="GO" id="GO:0043709">
    <property type="term" value="P:cell adhesion involved in single-species biofilm formation"/>
    <property type="evidence" value="ECO:0007669"/>
    <property type="project" value="TreeGrafter"/>
</dbReference>
<dbReference type="AlphaFoldDB" id="A0AAW8Z5J3"/>
<dbReference type="PANTHER" id="PTHR45138:SF9">
    <property type="entry name" value="DIGUANYLATE CYCLASE DGCM-RELATED"/>
    <property type="match status" value="1"/>
</dbReference>
<dbReference type="PROSITE" id="PS50887">
    <property type="entry name" value="GGDEF"/>
    <property type="match status" value="1"/>
</dbReference>
<dbReference type="PANTHER" id="PTHR45138">
    <property type="entry name" value="REGULATORY COMPONENTS OF SENSORY TRANSDUCTION SYSTEM"/>
    <property type="match status" value="1"/>
</dbReference>
<organism evidence="6 7">
    <name type="scientific">Acinetobacter indicus</name>
    <dbReference type="NCBI Taxonomy" id="756892"/>
    <lineage>
        <taxon>Bacteria</taxon>
        <taxon>Pseudomonadati</taxon>
        <taxon>Pseudomonadota</taxon>
        <taxon>Gammaproteobacteria</taxon>
        <taxon>Moraxellales</taxon>
        <taxon>Moraxellaceae</taxon>
        <taxon>Acinetobacter</taxon>
    </lineage>
</organism>
<dbReference type="InterPro" id="IPR029787">
    <property type="entry name" value="Nucleotide_cyclase"/>
</dbReference>
<keyword evidence="4" id="KW-1133">Transmembrane helix</keyword>
<dbReference type="EMBL" id="JAWJYY010000001">
    <property type="protein sequence ID" value="MDV4316195.1"/>
    <property type="molecule type" value="Genomic_DNA"/>
</dbReference>
<comment type="catalytic activity">
    <reaction evidence="3">
        <text>2 GTP = 3',3'-c-di-GMP + 2 diphosphate</text>
        <dbReference type="Rhea" id="RHEA:24898"/>
        <dbReference type="ChEBI" id="CHEBI:33019"/>
        <dbReference type="ChEBI" id="CHEBI:37565"/>
        <dbReference type="ChEBI" id="CHEBI:58805"/>
        <dbReference type="EC" id="2.7.7.65"/>
    </reaction>
</comment>
<evidence type="ECO:0000259" key="5">
    <source>
        <dbReference type="PROSITE" id="PS50887"/>
    </source>
</evidence>
<reference evidence="6" key="1">
    <citation type="submission" date="2023-10" db="EMBL/GenBank/DDBJ databases">
        <authorList>
            <person name="Sykes E.M.E."/>
            <person name="Khan I.U.H."/>
            <person name="Kumar A."/>
        </authorList>
    </citation>
    <scope>NUCLEOTIDE SEQUENCE</scope>
    <source>
        <strain evidence="6">IK5</strain>
    </source>
</reference>
<dbReference type="Pfam" id="PF00990">
    <property type="entry name" value="GGDEF"/>
    <property type="match status" value="1"/>
</dbReference>
<comment type="caution">
    <text evidence="6">The sequence shown here is derived from an EMBL/GenBank/DDBJ whole genome shotgun (WGS) entry which is preliminary data.</text>
</comment>
<keyword evidence="6" id="KW-0808">Transferase</keyword>
<dbReference type="SUPFAM" id="SSF103190">
    <property type="entry name" value="Sensory domain-like"/>
    <property type="match status" value="1"/>
</dbReference>
<dbReference type="Gene3D" id="6.10.340.10">
    <property type="match status" value="1"/>
</dbReference>
<dbReference type="GO" id="GO:0005886">
    <property type="term" value="C:plasma membrane"/>
    <property type="evidence" value="ECO:0007669"/>
    <property type="project" value="TreeGrafter"/>
</dbReference>
<evidence type="ECO:0000256" key="1">
    <source>
        <dbReference type="ARBA" id="ARBA00001946"/>
    </source>
</evidence>
<keyword evidence="4" id="KW-0472">Membrane</keyword>
<dbReference type="CDD" id="cd01949">
    <property type="entry name" value="GGDEF"/>
    <property type="match status" value="1"/>
</dbReference>
<dbReference type="NCBIfam" id="TIGR00254">
    <property type="entry name" value="GGDEF"/>
    <property type="match status" value="1"/>
</dbReference>
<evidence type="ECO:0000313" key="6">
    <source>
        <dbReference type="EMBL" id="MDV4316195.1"/>
    </source>
</evidence>
<name>A0AAW8Z5J3_9GAMM</name>
<feature type="transmembrane region" description="Helical" evidence="4">
    <location>
        <begin position="122"/>
        <end position="144"/>
    </location>
</feature>